<organism evidence="11 12">
    <name type="scientific">Lacticaseibacillus manihotivorans DSM 13343 = JCM 12514</name>
    <dbReference type="NCBI Taxonomy" id="1423769"/>
    <lineage>
        <taxon>Bacteria</taxon>
        <taxon>Bacillati</taxon>
        <taxon>Bacillota</taxon>
        <taxon>Bacilli</taxon>
        <taxon>Lactobacillales</taxon>
        <taxon>Lactobacillaceae</taxon>
        <taxon>Lacticaseibacillus</taxon>
    </lineage>
</organism>
<accession>A0A0R1RJI4</accession>
<evidence type="ECO:0000256" key="2">
    <source>
        <dbReference type="ARBA" id="ARBA00022475"/>
    </source>
</evidence>
<feature type="transmembrane region" description="Helical" evidence="10">
    <location>
        <begin position="64"/>
        <end position="87"/>
    </location>
</feature>
<dbReference type="PATRIC" id="fig|1423769.4.peg.159"/>
<feature type="binding site" evidence="10">
    <location>
        <position position="77"/>
    </location>
    <ligand>
        <name>Na(+)</name>
        <dbReference type="ChEBI" id="CHEBI:29101"/>
        <note>structural</note>
    </ligand>
</feature>
<dbReference type="GO" id="GO:0140114">
    <property type="term" value="P:cellular detoxification of fluoride"/>
    <property type="evidence" value="ECO:0007669"/>
    <property type="project" value="UniProtKB-UniRule"/>
</dbReference>
<keyword evidence="5 10" id="KW-0472">Membrane</keyword>
<keyword evidence="10" id="KW-0479">Metal-binding</keyword>
<comment type="similarity">
    <text evidence="7 10">Belongs to the fluoride channel Fluc/FEX (TC 1.A.43) family.</text>
</comment>
<keyword evidence="12" id="KW-1185">Reference proteome</keyword>
<keyword evidence="3 10" id="KW-0812">Transmembrane</keyword>
<keyword evidence="10" id="KW-0813">Transport</keyword>
<comment type="caution">
    <text evidence="11">The sequence shown here is derived from an EMBL/GenBank/DDBJ whole genome shotgun (WGS) entry which is preliminary data.</text>
</comment>
<evidence type="ECO:0000256" key="4">
    <source>
        <dbReference type="ARBA" id="ARBA00022989"/>
    </source>
</evidence>
<comment type="catalytic activity">
    <reaction evidence="8">
        <text>fluoride(in) = fluoride(out)</text>
        <dbReference type="Rhea" id="RHEA:76159"/>
        <dbReference type="ChEBI" id="CHEBI:17051"/>
    </reaction>
    <physiologicalReaction direction="left-to-right" evidence="8">
        <dbReference type="Rhea" id="RHEA:76160"/>
    </physiologicalReaction>
</comment>
<gene>
    <name evidence="10" type="primary">fluC</name>
    <name evidence="10" type="synonym">crcB</name>
    <name evidence="11" type="ORF">FD01_GL000144</name>
</gene>
<comment type="activity regulation">
    <text evidence="10">Na(+) is not transported, but it plays an essential structural role and its presence is essential for fluoride channel function.</text>
</comment>
<feature type="transmembrane region" description="Helical" evidence="10">
    <location>
        <begin position="93"/>
        <end position="116"/>
    </location>
</feature>
<feature type="binding site" evidence="10">
    <location>
        <position position="74"/>
    </location>
    <ligand>
        <name>Na(+)</name>
        <dbReference type="ChEBI" id="CHEBI:29101"/>
        <note>structural</note>
    </ligand>
</feature>
<evidence type="ECO:0000256" key="5">
    <source>
        <dbReference type="ARBA" id="ARBA00023136"/>
    </source>
</evidence>
<keyword evidence="4 10" id="KW-1133">Transmembrane helix</keyword>
<dbReference type="PANTHER" id="PTHR28259:SF1">
    <property type="entry name" value="FLUORIDE EXPORT PROTEIN 1-RELATED"/>
    <property type="match status" value="1"/>
</dbReference>
<reference evidence="11 12" key="1">
    <citation type="journal article" date="2015" name="Genome Announc.">
        <title>Expanding the biotechnology potential of lactobacilli through comparative genomics of 213 strains and associated genera.</title>
        <authorList>
            <person name="Sun Z."/>
            <person name="Harris H.M."/>
            <person name="McCann A."/>
            <person name="Guo C."/>
            <person name="Argimon S."/>
            <person name="Zhang W."/>
            <person name="Yang X."/>
            <person name="Jeffery I.B."/>
            <person name="Cooney J.C."/>
            <person name="Kagawa T.F."/>
            <person name="Liu W."/>
            <person name="Song Y."/>
            <person name="Salvetti E."/>
            <person name="Wrobel A."/>
            <person name="Rasinkangas P."/>
            <person name="Parkhill J."/>
            <person name="Rea M.C."/>
            <person name="O'Sullivan O."/>
            <person name="Ritari J."/>
            <person name="Douillard F.P."/>
            <person name="Paul Ross R."/>
            <person name="Yang R."/>
            <person name="Briner A.E."/>
            <person name="Felis G.E."/>
            <person name="de Vos W.M."/>
            <person name="Barrangou R."/>
            <person name="Klaenhammer T.R."/>
            <person name="Caufield P.W."/>
            <person name="Cui Y."/>
            <person name="Zhang H."/>
            <person name="O'Toole P.W."/>
        </authorList>
    </citation>
    <scope>NUCLEOTIDE SEQUENCE [LARGE SCALE GENOMIC DNA]</scope>
    <source>
        <strain evidence="11 12">DSM 13343</strain>
    </source>
</reference>
<evidence type="ECO:0000256" key="7">
    <source>
        <dbReference type="ARBA" id="ARBA00035120"/>
    </source>
</evidence>
<dbReference type="GO" id="GO:0005886">
    <property type="term" value="C:plasma membrane"/>
    <property type="evidence" value="ECO:0007669"/>
    <property type="project" value="UniProtKB-SubCell"/>
</dbReference>
<comment type="subcellular location">
    <subcellularLocation>
        <location evidence="1 10">Cell membrane</location>
        <topology evidence="1 10">Multi-pass membrane protein</topology>
    </subcellularLocation>
</comment>
<evidence type="ECO:0000313" key="11">
    <source>
        <dbReference type="EMBL" id="KRL53819.1"/>
    </source>
</evidence>
<keyword evidence="6 10" id="KW-0407">Ion channel</keyword>
<evidence type="ECO:0000256" key="6">
    <source>
        <dbReference type="ARBA" id="ARBA00023303"/>
    </source>
</evidence>
<dbReference type="GO" id="GO:0062054">
    <property type="term" value="F:fluoride channel activity"/>
    <property type="evidence" value="ECO:0007669"/>
    <property type="project" value="UniProtKB-UniRule"/>
</dbReference>
<feature type="transmembrane region" description="Helical" evidence="10">
    <location>
        <begin position="32"/>
        <end position="52"/>
    </location>
</feature>
<evidence type="ECO:0000256" key="8">
    <source>
        <dbReference type="ARBA" id="ARBA00035585"/>
    </source>
</evidence>
<sequence>MAMKKALAVFIGGALGGISRYAIDLWLHDSTSLLGTLAVNLVGCFLLTYLTYGLAQRLDLSDWVSLMLGTGFVGAFTTFSTFVLNLVQQVSPYALVIFALNLVGGSLFTFAAFHLANRRRV</sequence>
<evidence type="ECO:0000256" key="10">
    <source>
        <dbReference type="HAMAP-Rule" id="MF_00454"/>
    </source>
</evidence>
<evidence type="ECO:0000256" key="1">
    <source>
        <dbReference type="ARBA" id="ARBA00004651"/>
    </source>
</evidence>
<keyword evidence="2 10" id="KW-1003">Cell membrane</keyword>
<dbReference type="EMBL" id="AZEU01000009">
    <property type="protein sequence ID" value="KRL53819.1"/>
    <property type="molecule type" value="Genomic_DNA"/>
</dbReference>
<dbReference type="PANTHER" id="PTHR28259">
    <property type="entry name" value="FLUORIDE EXPORT PROTEIN 1-RELATED"/>
    <property type="match status" value="1"/>
</dbReference>
<name>A0A0R1RJI4_9LACO</name>
<evidence type="ECO:0000256" key="3">
    <source>
        <dbReference type="ARBA" id="ARBA00022692"/>
    </source>
</evidence>
<dbReference type="Pfam" id="PF02537">
    <property type="entry name" value="CRCB"/>
    <property type="match status" value="1"/>
</dbReference>
<evidence type="ECO:0000313" key="12">
    <source>
        <dbReference type="Proteomes" id="UP000051790"/>
    </source>
</evidence>
<dbReference type="HAMAP" id="MF_00454">
    <property type="entry name" value="FluC"/>
    <property type="match status" value="1"/>
</dbReference>
<evidence type="ECO:0000256" key="9">
    <source>
        <dbReference type="ARBA" id="ARBA00049940"/>
    </source>
</evidence>
<keyword evidence="10" id="KW-0915">Sodium</keyword>
<keyword evidence="10" id="KW-0406">Ion transport</keyword>
<proteinExistence type="inferred from homology"/>
<dbReference type="Proteomes" id="UP000051790">
    <property type="component" value="Unassembled WGS sequence"/>
</dbReference>
<comment type="function">
    <text evidence="9 10">Fluoride-specific ion channel. Important for reducing fluoride concentration in the cell, thus reducing its toxicity.</text>
</comment>
<dbReference type="AlphaFoldDB" id="A0A0R1RJI4"/>
<dbReference type="GO" id="GO:0046872">
    <property type="term" value="F:metal ion binding"/>
    <property type="evidence" value="ECO:0007669"/>
    <property type="project" value="UniProtKB-KW"/>
</dbReference>
<dbReference type="InterPro" id="IPR003691">
    <property type="entry name" value="FluC"/>
</dbReference>
<protein>
    <recommendedName>
        <fullName evidence="10">Fluoride-specific ion channel FluC</fullName>
    </recommendedName>
</protein>